<gene>
    <name evidence="3" type="ORF">IAA47_00740</name>
</gene>
<dbReference type="AlphaFoldDB" id="A0A9E2KWU8"/>
<accession>A0A9E2KWU8</accession>
<reference evidence="3" key="2">
    <citation type="submission" date="2021-04" db="EMBL/GenBank/DDBJ databases">
        <authorList>
            <person name="Gilroy R."/>
        </authorList>
    </citation>
    <scope>NUCLEOTIDE SEQUENCE</scope>
    <source>
        <strain evidence="3">A6-441</strain>
    </source>
</reference>
<evidence type="ECO:0000259" key="1">
    <source>
        <dbReference type="Pfam" id="PF01609"/>
    </source>
</evidence>
<dbReference type="InterPro" id="IPR002559">
    <property type="entry name" value="Transposase_11"/>
</dbReference>
<dbReference type="InterPro" id="IPR008490">
    <property type="entry name" value="Transposase_InsH_N"/>
</dbReference>
<dbReference type="PANTHER" id="PTHR33408:SF2">
    <property type="entry name" value="TRANSPOSASE DDE DOMAIN-CONTAINING PROTEIN"/>
    <property type="match status" value="1"/>
</dbReference>
<comment type="caution">
    <text evidence="3">The sequence shown here is derived from an EMBL/GenBank/DDBJ whole genome shotgun (WGS) entry which is preliminary data.</text>
</comment>
<organism evidence="3 4">
    <name type="scientific">Candidatus Fusobacterium pullicola</name>
    <dbReference type="NCBI Taxonomy" id="2838601"/>
    <lineage>
        <taxon>Bacteria</taxon>
        <taxon>Fusobacteriati</taxon>
        <taxon>Fusobacteriota</taxon>
        <taxon>Fusobacteriia</taxon>
        <taxon>Fusobacteriales</taxon>
        <taxon>Fusobacteriaceae</taxon>
        <taxon>Fusobacterium</taxon>
    </lineage>
</organism>
<dbReference type="GO" id="GO:0004803">
    <property type="term" value="F:transposase activity"/>
    <property type="evidence" value="ECO:0007669"/>
    <property type="project" value="InterPro"/>
</dbReference>
<feature type="domain" description="Transposase IS4-like" evidence="1">
    <location>
        <begin position="243"/>
        <end position="470"/>
    </location>
</feature>
<dbReference type="GO" id="GO:0006313">
    <property type="term" value="P:DNA transposition"/>
    <property type="evidence" value="ECO:0007669"/>
    <property type="project" value="InterPro"/>
</dbReference>
<protein>
    <submittedName>
        <fullName evidence="3">IS1182 family transposase</fullName>
    </submittedName>
</protein>
<dbReference type="Pfam" id="PF05598">
    <property type="entry name" value="DUF772"/>
    <property type="match status" value="1"/>
</dbReference>
<dbReference type="Proteomes" id="UP000724657">
    <property type="component" value="Unassembled WGS sequence"/>
</dbReference>
<reference evidence="3" key="1">
    <citation type="journal article" date="2021" name="PeerJ">
        <title>Extensive microbial diversity within the chicken gut microbiome revealed by metagenomics and culture.</title>
        <authorList>
            <person name="Gilroy R."/>
            <person name="Ravi A."/>
            <person name="Getino M."/>
            <person name="Pursley I."/>
            <person name="Horton D.L."/>
            <person name="Alikhan N.F."/>
            <person name="Baker D."/>
            <person name="Gharbi K."/>
            <person name="Hall N."/>
            <person name="Watson M."/>
            <person name="Adriaenssens E.M."/>
            <person name="Foster-Nyarko E."/>
            <person name="Jarju S."/>
            <person name="Secka A."/>
            <person name="Antonio M."/>
            <person name="Oren A."/>
            <person name="Chaudhuri R.R."/>
            <person name="La Ragione R."/>
            <person name="Hildebrand F."/>
            <person name="Pallen M.J."/>
        </authorList>
    </citation>
    <scope>NUCLEOTIDE SEQUENCE</scope>
    <source>
        <strain evidence="3">A6-441</strain>
    </source>
</reference>
<dbReference type="PANTHER" id="PTHR33408">
    <property type="entry name" value="TRANSPOSASE"/>
    <property type="match status" value="1"/>
</dbReference>
<feature type="domain" description="Transposase InsH N-terminal" evidence="2">
    <location>
        <begin position="23"/>
        <end position="110"/>
    </location>
</feature>
<evidence type="ECO:0000259" key="2">
    <source>
        <dbReference type="Pfam" id="PF05598"/>
    </source>
</evidence>
<dbReference type="InterPro" id="IPR047629">
    <property type="entry name" value="IS1182_transpos"/>
</dbReference>
<dbReference type="Pfam" id="PF01609">
    <property type="entry name" value="DDE_Tnp_1"/>
    <property type="match status" value="1"/>
</dbReference>
<dbReference type="EMBL" id="JAHLFN010000011">
    <property type="protein sequence ID" value="MBU3841523.1"/>
    <property type="molecule type" value="Genomic_DNA"/>
</dbReference>
<dbReference type="NCBIfam" id="NF033551">
    <property type="entry name" value="transpos_IS1182"/>
    <property type="match status" value="1"/>
</dbReference>
<dbReference type="GO" id="GO:0003677">
    <property type="term" value="F:DNA binding"/>
    <property type="evidence" value="ECO:0007669"/>
    <property type="project" value="InterPro"/>
</dbReference>
<proteinExistence type="predicted"/>
<name>A0A9E2KWU8_9FUSO</name>
<evidence type="ECO:0000313" key="4">
    <source>
        <dbReference type="Proteomes" id="UP000724657"/>
    </source>
</evidence>
<evidence type="ECO:0000313" key="3">
    <source>
        <dbReference type="EMBL" id="MBU3841523.1"/>
    </source>
</evidence>
<sequence length="492" mass="58567">MSNLTNNNMYFNLIQPKIFNLLQYQISDDDPVRKLSAILEEMDFSILLQVFSYKTKVHPIRMFAIILYAYSRGIYSTRDIELACQENIKFRFLLQDSALLDHSTISRFLNKIEHLLPNLFEQFLKIIFEMENISTDTIYIDGTKIEAYSNRYSFVWRGSVEKYSSRLDKKIELLIENFNNDFNKNYESFLEICSYLSNINIKFVKGRGHRKFKEQKYFEKCMDYLEKYKRYSNHFINFRGRNSYSKTDIDATFMRMKDDYMRNGQLKPGYNLQIGVISEYICAYDVFPNPSDSKTLIPFLDKISALNLNIKNVVADAGYESINNYEYLEKNGYNSYIKPIYFEKSKTRKFKNDLNRVENLIYNSKENKLFRKDGFELNYLYSNKKGTIYYFFNSKTEKKVKYNARFRILSDKSKENISSEYGKRLRLNRSIQVEGAFAVLKEDMKLRKLKVRGKRSVLREIGIFCMGYNFNRYISRRIRNCKGTTLHPLKAV</sequence>